<protein>
    <recommendedName>
        <fullName evidence="1">Protein kinase domain-containing protein</fullName>
    </recommendedName>
</protein>
<dbReference type="SUPFAM" id="SSF56112">
    <property type="entry name" value="Protein kinase-like (PK-like)"/>
    <property type="match status" value="1"/>
</dbReference>
<proteinExistence type="predicted"/>
<dbReference type="GO" id="GO:0004674">
    <property type="term" value="F:protein serine/threonine kinase activity"/>
    <property type="evidence" value="ECO:0007669"/>
    <property type="project" value="TreeGrafter"/>
</dbReference>
<dbReference type="GO" id="GO:0005634">
    <property type="term" value="C:nucleus"/>
    <property type="evidence" value="ECO:0007669"/>
    <property type="project" value="TreeGrafter"/>
</dbReference>
<organism evidence="2 3">
    <name type="scientific">Polarella glacialis</name>
    <name type="common">Dinoflagellate</name>
    <dbReference type="NCBI Taxonomy" id="89957"/>
    <lineage>
        <taxon>Eukaryota</taxon>
        <taxon>Sar</taxon>
        <taxon>Alveolata</taxon>
        <taxon>Dinophyceae</taxon>
        <taxon>Suessiales</taxon>
        <taxon>Suessiaceae</taxon>
        <taxon>Polarella</taxon>
    </lineage>
</organism>
<dbReference type="OrthoDB" id="298008at2759"/>
<dbReference type="Gene3D" id="1.10.510.10">
    <property type="entry name" value="Transferase(Phosphotransferase) domain 1"/>
    <property type="match status" value="1"/>
</dbReference>
<name>A0A813FBE2_POLGL</name>
<gene>
    <name evidence="2" type="ORF">PGLA1383_LOCUS27941</name>
</gene>
<dbReference type="PANTHER" id="PTHR44167:SF24">
    <property type="entry name" value="SERINE_THREONINE-PROTEIN KINASE CHK2"/>
    <property type="match status" value="1"/>
</dbReference>
<dbReference type="InterPro" id="IPR011009">
    <property type="entry name" value="Kinase-like_dom_sf"/>
</dbReference>
<dbReference type="GO" id="GO:0005524">
    <property type="term" value="F:ATP binding"/>
    <property type="evidence" value="ECO:0007669"/>
    <property type="project" value="InterPro"/>
</dbReference>
<dbReference type="AlphaFoldDB" id="A0A813FBE2"/>
<accession>A0A813FBE2</accession>
<evidence type="ECO:0000259" key="1">
    <source>
        <dbReference type="PROSITE" id="PS50011"/>
    </source>
</evidence>
<dbReference type="SMART" id="SM00220">
    <property type="entry name" value="S_TKc"/>
    <property type="match status" value="1"/>
</dbReference>
<keyword evidence="3" id="KW-1185">Reference proteome</keyword>
<dbReference type="PROSITE" id="PS50011">
    <property type="entry name" value="PROTEIN_KINASE_DOM"/>
    <property type="match status" value="1"/>
</dbReference>
<dbReference type="InterPro" id="IPR000719">
    <property type="entry name" value="Prot_kinase_dom"/>
</dbReference>
<evidence type="ECO:0000313" key="3">
    <source>
        <dbReference type="Proteomes" id="UP000654075"/>
    </source>
</evidence>
<comment type="caution">
    <text evidence="2">The sequence shown here is derived from an EMBL/GenBank/DDBJ whole genome shotgun (WGS) entry which is preliminary data.</text>
</comment>
<dbReference type="GO" id="GO:0044773">
    <property type="term" value="P:mitotic DNA damage checkpoint signaling"/>
    <property type="evidence" value="ECO:0007669"/>
    <property type="project" value="TreeGrafter"/>
</dbReference>
<feature type="domain" description="Protein kinase" evidence="1">
    <location>
        <begin position="55"/>
        <end position="340"/>
    </location>
</feature>
<reference evidence="2" key="1">
    <citation type="submission" date="2021-02" db="EMBL/GenBank/DDBJ databases">
        <authorList>
            <person name="Dougan E. K."/>
            <person name="Rhodes N."/>
            <person name="Thang M."/>
            <person name="Chan C."/>
        </authorList>
    </citation>
    <scope>NUCLEOTIDE SEQUENCE</scope>
</reference>
<sequence>MAYSVVVWCQENWQSGEADTAQTSVVAEVPATVLASTGQSQASEAAEIRLPLASYYRAEALGEGACGSVMHVYDDDGQEWAAKQFERAEDGGVDNTTLREIAILRALNAAGARHPNLIVLADMATVNGELCMIMPTYRCSLWDALRSGMLTATKGCQVRIAHGLLSSVAFLHSCKAMHRDIKPGNVMLTDGLDPVLIDFSLGKVDLGRGILRADDRVARTAKERRRQARGKSLVKAEGLEQRHSQGVGTPLYMAPEVLGSADYGASADMWSSGVVLLEVFDANFSAQLGACDKEKRAYTLIAETVARLGTKPIPALLRGLLEVDAQIRLVAKAALEQLAAATPKDAPGDDLALCMAGVQICQADFCAAAASLSADTLEELQRWSSLFRCSGLVRAYAEVYAARSPLAGSKPLYALLLSARLHEADPAAAPLCDLSELEDWLYDEEEEDVAGLEDVEHYFMAEQLILREIDFRLY</sequence>
<dbReference type="PANTHER" id="PTHR44167">
    <property type="entry name" value="OVARIAN-SPECIFIC SERINE/THREONINE-PROTEIN KINASE LOK-RELATED"/>
    <property type="match status" value="1"/>
</dbReference>
<dbReference type="EMBL" id="CAJNNV010024533">
    <property type="protein sequence ID" value="CAE8610114.1"/>
    <property type="molecule type" value="Genomic_DNA"/>
</dbReference>
<dbReference type="Proteomes" id="UP000654075">
    <property type="component" value="Unassembled WGS sequence"/>
</dbReference>
<dbReference type="CDD" id="cd00180">
    <property type="entry name" value="PKc"/>
    <property type="match status" value="1"/>
</dbReference>
<dbReference type="Gene3D" id="3.30.200.20">
    <property type="entry name" value="Phosphorylase Kinase, domain 1"/>
    <property type="match status" value="1"/>
</dbReference>
<evidence type="ECO:0000313" key="2">
    <source>
        <dbReference type="EMBL" id="CAE8610114.1"/>
    </source>
</evidence>
<dbReference type="OMA" id="VARCCAT"/>
<dbReference type="Pfam" id="PF00069">
    <property type="entry name" value="Pkinase"/>
    <property type="match status" value="2"/>
</dbReference>